<keyword evidence="4" id="KW-0346">Stress response</keyword>
<dbReference type="EMBL" id="SIDB01000008">
    <property type="protein sequence ID" value="KAI3429888.1"/>
    <property type="molecule type" value="Genomic_DNA"/>
</dbReference>
<dbReference type="InterPro" id="IPR006115">
    <property type="entry name" value="6PGDH_NADP-bd"/>
</dbReference>
<sequence>MTRQGISPKLERGGKAGGTELKGRKRRNSMATAAATDVPPAAPGSTKVGFLGIGIMGYAMASNLLKAGYEVTVWNRSPDKCKDLATEGAQVAASPAEVVAASDITLAMLSDPEACLAVATGSDGVAAAMAPGKGYVDVSTVDAATARQVAAAVRAAGGLYLEAPVSGSKGPAQQGQLIFLTGGDRQLYEASAPLLEVMGKASFFLGEVGAGANMKLVVNMVMGTMLASYAEGLELAKQCGLQQSDLVDVIKLGAIASPMFQLKAQAMIEGSYPPAFPLKHQQKDLRLALALGDEVEQPLPLAAAANELYKRARAEGYSDADFSAVMAVVSTD</sequence>
<evidence type="ECO:0000256" key="8">
    <source>
        <dbReference type="ARBA" id="ARBA00056683"/>
    </source>
</evidence>
<dbReference type="GO" id="GO:0030267">
    <property type="term" value="F:glyoxylate reductase (NADPH) activity"/>
    <property type="evidence" value="ECO:0007669"/>
    <property type="project" value="UniProtKB-EC"/>
</dbReference>
<comment type="similarity">
    <text evidence="1">Belongs to the HIBADH-related family. NP60 subfamily.</text>
</comment>
<dbReference type="Proteomes" id="UP001055712">
    <property type="component" value="Unassembled WGS sequence"/>
</dbReference>
<reference evidence="13" key="2">
    <citation type="submission" date="2020-11" db="EMBL/GenBank/DDBJ databases">
        <authorList>
            <person name="Cecchin M."/>
            <person name="Marcolungo L."/>
            <person name="Rossato M."/>
            <person name="Girolomoni L."/>
            <person name="Cosentino E."/>
            <person name="Cuine S."/>
            <person name="Li-Beisson Y."/>
            <person name="Delledonne M."/>
            <person name="Ballottari M."/>
        </authorList>
    </citation>
    <scope>NUCLEOTIDE SEQUENCE</scope>
    <source>
        <strain evidence="13">211/11P</strain>
        <tissue evidence="13">Whole cell</tissue>
    </source>
</reference>
<dbReference type="Pfam" id="PF14833">
    <property type="entry name" value="NAD_binding_11"/>
    <property type="match status" value="1"/>
</dbReference>
<feature type="domain" description="6-phosphogluconate dehydrogenase NADP-binding" evidence="11">
    <location>
        <begin position="47"/>
        <end position="206"/>
    </location>
</feature>
<feature type="domain" description="3-hydroxyisobutyrate dehydrogenase-like NAD-binding" evidence="12">
    <location>
        <begin position="209"/>
        <end position="328"/>
    </location>
</feature>
<dbReference type="InterPro" id="IPR008927">
    <property type="entry name" value="6-PGluconate_DH-like_C_sf"/>
</dbReference>
<evidence type="ECO:0000256" key="9">
    <source>
        <dbReference type="PIRSR" id="PIRSR000103-1"/>
    </source>
</evidence>
<dbReference type="InterPro" id="IPR029154">
    <property type="entry name" value="HIBADH-like_NADP-bd"/>
</dbReference>
<evidence type="ECO:0000256" key="4">
    <source>
        <dbReference type="ARBA" id="ARBA00023016"/>
    </source>
</evidence>
<name>A0A9D4TMY2_CHLVU</name>
<dbReference type="GO" id="GO:0005737">
    <property type="term" value="C:cytoplasm"/>
    <property type="evidence" value="ECO:0007669"/>
    <property type="project" value="UniProtKB-ARBA"/>
</dbReference>
<accession>A0A9D4TMY2</accession>
<evidence type="ECO:0000259" key="11">
    <source>
        <dbReference type="Pfam" id="PF03446"/>
    </source>
</evidence>
<dbReference type="SUPFAM" id="SSF48179">
    <property type="entry name" value="6-phosphogluconate dehydrogenase C-terminal domain-like"/>
    <property type="match status" value="1"/>
</dbReference>
<evidence type="ECO:0000256" key="10">
    <source>
        <dbReference type="SAM" id="MobiDB-lite"/>
    </source>
</evidence>
<protein>
    <submittedName>
        <fullName evidence="13">Uncharacterized protein</fullName>
    </submittedName>
</protein>
<dbReference type="FunFam" id="3.40.50.720:FF:000058">
    <property type="entry name" value="Putative oxidoreductase GLYR1 homolog"/>
    <property type="match status" value="1"/>
</dbReference>
<reference evidence="13" key="1">
    <citation type="journal article" date="2019" name="Plant J.">
        <title>Chlorella vulgaris genome assembly and annotation reveals the molecular basis for metabolic acclimation to high light conditions.</title>
        <authorList>
            <person name="Cecchin M."/>
            <person name="Marcolungo L."/>
            <person name="Rossato M."/>
            <person name="Girolomoni L."/>
            <person name="Cosentino E."/>
            <person name="Cuine S."/>
            <person name="Li-Beisson Y."/>
            <person name="Delledonne M."/>
            <person name="Ballottari M."/>
        </authorList>
    </citation>
    <scope>NUCLEOTIDE SEQUENCE</scope>
    <source>
        <strain evidence="13">211/11P</strain>
    </source>
</reference>
<comment type="catalytic activity">
    <reaction evidence="6">
        <text>4-hydroxybutanoate + NADP(+) = succinate semialdehyde + NADPH + H(+)</text>
        <dbReference type="Rhea" id="RHEA:26381"/>
        <dbReference type="ChEBI" id="CHEBI:15378"/>
        <dbReference type="ChEBI" id="CHEBI:16724"/>
        <dbReference type="ChEBI" id="CHEBI:57706"/>
        <dbReference type="ChEBI" id="CHEBI:57783"/>
        <dbReference type="ChEBI" id="CHEBI:58349"/>
        <dbReference type="EC" id="1.1.1.n11"/>
    </reaction>
</comment>
<feature type="region of interest" description="Disordered" evidence="10">
    <location>
        <begin position="1"/>
        <end position="39"/>
    </location>
</feature>
<dbReference type="Gene3D" id="3.40.50.720">
    <property type="entry name" value="NAD(P)-binding Rossmann-like Domain"/>
    <property type="match status" value="1"/>
</dbReference>
<dbReference type="InterPro" id="IPR051265">
    <property type="entry name" value="HIBADH-related_NP60_sf"/>
</dbReference>
<dbReference type="PIRSF" id="PIRSF000103">
    <property type="entry name" value="HIBADH"/>
    <property type="match status" value="1"/>
</dbReference>
<keyword evidence="3" id="KW-0560">Oxidoreductase</keyword>
<keyword evidence="5" id="KW-0520">NAD</keyword>
<dbReference type="AlphaFoldDB" id="A0A9D4TMY2"/>
<evidence type="ECO:0000313" key="13">
    <source>
        <dbReference type="EMBL" id="KAI3429888.1"/>
    </source>
</evidence>
<keyword evidence="2" id="KW-0521">NADP</keyword>
<dbReference type="Pfam" id="PF03446">
    <property type="entry name" value="NAD_binding_2"/>
    <property type="match status" value="1"/>
</dbReference>
<organism evidence="13 14">
    <name type="scientific">Chlorella vulgaris</name>
    <name type="common">Green alga</name>
    <dbReference type="NCBI Taxonomy" id="3077"/>
    <lineage>
        <taxon>Eukaryota</taxon>
        <taxon>Viridiplantae</taxon>
        <taxon>Chlorophyta</taxon>
        <taxon>core chlorophytes</taxon>
        <taxon>Trebouxiophyceae</taxon>
        <taxon>Chlorellales</taxon>
        <taxon>Chlorellaceae</taxon>
        <taxon>Chlorella clade</taxon>
        <taxon>Chlorella</taxon>
    </lineage>
</organism>
<dbReference type="GO" id="GO:0050661">
    <property type="term" value="F:NADP binding"/>
    <property type="evidence" value="ECO:0007669"/>
    <property type="project" value="InterPro"/>
</dbReference>
<evidence type="ECO:0000256" key="6">
    <source>
        <dbReference type="ARBA" id="ARBA00052582"/>
    </source>
</evidence>
<dbReference type="OrthoDB" id="435038at2759"/>
<dbReference type="InterPro" id="IPR036291">
    <property type="entry name" value="NAD(P)-bd_dom_sf"/>
</dbReference>
<comment type="caution">
    <text evidence="13">The sequence shown here is derived from an EMBL/GenBank/DDBJ whole genome shotgun (WGS) entry which is preliminary data.</text>
</comment>
<feature type="active site" evidence="9">
    <location>
        <position position="215"/>
    </location>
</feature>
<evidence type="ECO:0000256" key="1">
    <source>
        <dbReference type="ARBA" id="ARBA00007598"/>
    </source>
</evidence>
<dbReference type="PANTHER" id="PTHR43580:SF2">
    <property type="entry name" value="CYTOKINE-LIKE NUCLEAR FACTOR N-PAC"/>
    <property type="match status" value="1"/>
</dbReference>
<evidence type="ECO:0000256" key="7">
    <source>
        <dbReference type="ARBA" id="ARBA00052769"/>
    </source>
</evidence>
<evidence type="ECO:0000256" key="2">
    <source>
        <dbReference type="ARBA" id="ARBA00022857"/>
    </source>
</evidence>
<dbReference type="InterPro" id="IPR013328">
    <property type="entry name" value="6PGD_dom2"/>
</dbReference>
<comment type="catalytic activity">
    <reaction evidence="7">
        <text>glycolate + NADP(+) = glyoxylate + NADPH + H(+)</text>
        <dbReference type="Rhea" id="RHEA:10992"/>
        <dbReference type="ChEBI" id="CHEBI:15378"/>
        <dbReference type="ChEBI" id="CHEBI:29805"/>
        <dbReference type="ChEBI" id="CHEBI:36655"/>
        <dbReference type="ChEBI" id="CHEBI:57783"/>
        <dbReference type="ChEBI" id="CHEBI:58349"/>
        <dbReference type="EC" id="1.1.1.79"/>
    </reaction>
</comment>
<evidence type="ECO:0000256" key="5">
    <source>
        <dbReference type="ARBA" id="ARBA00023027"/>
    </source>
</evidence>
<comment type="function">
    <text evidence="8">Catalyzes the NADPH-dependent reduction of glyoxylate to glycolate as well as succinic semialdehyde (SSA) to gamma-hydroxybutyrate in vitro. May function in redox homeostasis and play a role in oxidative stress tolerance by detoxifying glyoxylate and SSA generated in glycolate metabolism and GABA metabolism, respectively.</text>
</comment>
<dbReference type="Gene3D" id="1.10.1040.10">
    <property type="entry name" value="N-(1-d-carboxylethyl)-l-norvaline Dehydrogenase, domain 2"/>
    <property type="match status" value="1"/>
</dbReference>
<dbReference type="InterPro" id="IPR015815">
    <property type="entry name" value="HIBADH-related"/>
</dbReference>
<dbReference type="GO" id="GO:0051287">
    <property type="term" value="F:NAD binding"/>
    <property type="evidence" value="ECO:0007669"/>
    <property type="project" value="InterPro"/>
</dbReference>
<evidence type="ECO:0000256" key="3">
    <source>
        <dbReference type="ARBA" id="ARBA00023002"/>
    </source>
</evidence>
<proteinExistence type="inferred from homology"/>
<gene>
    <name evidence="13" type="ORF">D9Q98_010199</name>
</gene>
<evidence type="ECO:0000259" key="12">
    <source>
        <dbReference type="Pfam" id="PF14833"/>
    </source>
</evidence>
<dbReference type="SUPFAM" id="SSF51735">
    <property type="entry name" value="NAD(P)-binding Rossmann-fold domains"/>
    <property type="match status" value="1"/>
</dbReference>
<keyword evidence="14" id="KW-1185">Reference proteome</keyword>
<dbReference type="FunFam" id="1.10.1040.10:FF:000016">
    <property type="entry name" value="Glyoxylate/succinic semialdehyde reductase 2"/>
    <property type="match status" value="1"/>
</dbReference>
<dbReference type="PANTHER" id="PTHR43580">
    <property type="entry name" value="OXIDOREDUCTASE GLYR1-RELATED"/>
    <property type="match status" value="1"/>
</dbReference>
<evidence type="ECO:0000313" key="14">
    <source>
        <dbReference type="Proteomes" id="UP001055712"/>
    </source>
</evidence>